<evidence type="ECO:0000256" key="4">
    <source>
        <dbReference type="ARBA" id="ARBA00022801"/>
    </source>
</evidence>
<evidence type="ECO:0000256" key="2">
    <source>
        <dbReference type="ARBA" id="ARBA00022651"/>
    </source>
</evidence>
<evidence type="ECO:0000256" key="9">
    <source>
        <dbReference type="SAM" id="MobiDB-lite"/>
    </source>
</evidence>
<dbReference type="CDD" id="cd04084">
    <property type="entry name" value="CBM6_xylanase-like"/>
    <property type="match status" value="1"/>
</dbReference>
<sequence length="1003" mass="108522">MSTNYKSNYVRKKKIKAFSKKASLFLLIFTLILSLIPVSPILAAEDAELLDNGGFEEGKAPWINYRDADTSVTDQEAHSGNNSLHVFDRQSTVDGPQQVITGKVKAGGTYEFSAKVKYTEGPDQKGFNFNIQNGPSWENIDVMESATINKGEWGTIEGTYTVPEDADLSQTFVFIETEYANPADPETDLMDFYVDDASFVDITPNPNILENSSFEEGQEPWTNYGNSTVTVTDQEFNSGANSLLISERQTTTTGPKQDLTGKLEAGKTYEFSARVKYNEGPDQKSFNYNIQNGPTWEYIEVMETATVNKGEWGTIEGSYTIPEDADLTESFIFIETSYADPGDPVNDLMDFYVDDVTFGETLRTAPEDEEPGEIYDGTEAVGKTPGNNNPLMSHKFGADPNAMAYDGRVYVYLTNDEYEYDAEGNVVDNTYAGINTVTVISSDDMVNWTDHGPIPAAGPEGAAPWATNSWAVAVTHKEINGEDKFFLYFSNNGSGIGVLTADSPLGPWKDPIGKPLINGSTPGTEGVVWIFDPAVLVDDDGEGYLYYGGGVPGGGSPSQEQAEHPQTARVIKLSDDMVHTEGEAQLIDSPFHFESSGIHKHDGKYYYSYSTNFSGSRTGDDPGYADISYMTSDNPMGPFTYEGVALRNGSQFFGVGGNNHQDFFNFNGQTYVAYHAQTLGKALDTVQGYRSPHINKVEYDENGKIIDIIADMKGVEQLANLNPYQRTEAETIGWNAGIATQESEAPGSLLESLNLHVTDINDGNWVAVSQADFGENGAKTFEANVASEVGGTIEIRLDSKDGEVIGTLEVAPTGGEQEWVLMETDVTNVTGTHDVYFTFTGEGEDNLFNFDYWKFTEVAGGDETPGDGDETPGDGDETPGDGDETPGDGDETPGDGDESPGDGDETPGDGDETPGDGDETPGDGDETPGDGDETPGDGDETPGDGDETPGDGDETPGDKDSDKDKELPSTATNLFNYLMVGMILVGIGGVIAFYARKRKVNVE</sequence>
<dbReference type="Gene3D" id="2.115.10.20">
    <property type="entry name" value="Glycosyl hydrolase domain, family 43"/>
    <property type="match status" value="1"/>
</dbReference>
<evidence type="ECO:0000256" key="10">
    <source>
        <dbReference type="SAM" id="Phobius"/>
    </source>
</evidence>
<evidence type="ECO:0000313" key="13">
    <source>
        <dbReference type="Proteomes" id="UP001145072"/>
    </source>
</evidence>
<feature type="compositionally biased region" description="Basic and acidic residues" evidence="9">
    <location>
        <begin position="956"/>
        <end position="967"/>
    </location>
</feature>
<dbReference type="CDD" id="cd09003">
    <property type="entry name" value="GH43_XynD-like"/>
    <property type="match status" value="1"/>
</dbReference>
<keyword evidence="2" id="KW-0624">Polysaccharide degradation</keyword>
<comment type="similarity">
    <text evidence="1">Belongs to the glycosyl hydrolase 43 family.</text>
</comment>
<dbReference type="PANTHER" id="PTHR43772:SF2">
    <property type="entry name" value="PUTATIVE (AFU_ORTHOLOGUE AFUA_2G04480)-RELATED"/>
    <property type="match status" value="1"/>
</dbReference>
<keyword evidence="10" id="KW-0812">Transmembrane</keyword>
<evidence type="ECO:0000256" key="7">
    <source>
        <dbReference type="PIRSR" id="PIRSR606710-1"/>
    </source>
</evidence>
<evidence type="ECO:0000256" key="1">
    <source>
        <dbReference type="ARBA" id="ARBA00009865"/>
    </source>
</evidence>
<dbReference type="InterPro" id="IPR052176">
    <property type="entry name" value="Glycosyl_Hydrlase_43_Enz"/>
</dbReference>
<dbReference type="InterPro" id="IPR005084">
    <property type="entry name" value="CBM6"/>
</dbReference>
<dbReference type="Pfam" id="PF03422">
    <property type="entry name" value="CBM_6"/>
    <property type="match status" value="1"/>
</dbReference>
<keyword evidence="13" id="KW-1185">Reference proteome</keyword>
<dbReference type="InterPro" id="IPR023296">
    <property type="entry name" value="Glyco_hydro_beta-prop_sf"/>
</dbReference>
<dbReference type="Pfam" id="PF04616">
    <property type="entry name" value="Glyco_hydro_43"/>
    <property type="match status" value="1"/>
</dbReference>
<dbReference type="Proteomes" id="UP001145072">
    <property type="component" value="Unassembled WGS sequence"/>
</dbReference>
<dbReference type="InterPro" id="IPR006710">
    <property type="entry name" value="Glyco_hydro_43"/>
</dbReference>
<keyword evidence="6" id="KW-0326">Glycosidase</keyword>
<feature type="active site" description="Proton acceptor" evidence="7">
    <location>
        <position position="421"/>
    </location>
</feature>
<feature type="domain" description="CBM6" evidence="11">
    <location>
        <begin position="725"/>
        <end position="856"/>
    </location>
</feature>
<dbReference type="InterPro" id="IPR006584">
    <property type="entry name" value="Cellulose-bd_IV"/>
</dbReference>
<keyword evidence="2" id="KW-0858">Xylan degradation</keyword>
<evidence type="ECO:0000259" key="11">
    <source>
        <dbReference type="PROSITE" id="PS51175"/>
    </source>
</evidence>
<feature type="region of interest" description="Disordered" evidence="9">
    <location>
        <begin position="858"/>
        <end position="968"/>
    </location>
</feature>
<evidence type="ECO:0000313" key="12">
    <source>
        <dbReference type="EMBL" id="MDC3421567.1"/>
    </source>
</evidence>
<gene>
    <name evidence="12" type="ORF">NC661_14430</name>
</gene>
<dbReference type="InterPro" id="IPR003305">
    <property type="entry name" value="CenC_carb-bd"/>
</dbReference>
<name>A0A9X4AIW1_9BACI</name>
<feature type="compositionally biased region" description="Acidic residues" evidence="9">
    <location>
        <begin position="864"/>
        <end position="955"/>
    </location>
</feature>
<feature type="region of interest" description="Disordered" evidence="9">
    <location>
        <begin position="547"/>
        <end position="566"/>
    </location>
</feature>
<dbReference type="Pfam" id="PF02018">
    <property type="entry name" value="CBM_4_9"/>
    <property type="match status" value="2"/>
</dbReference>
<evidence type="ECO:0000256" key="5">
    <source>
        <dbReference type="ARBA" id="ARBA00023277"/>
    </source>
</evidence>
<dbReference type="PROSITE" id="PS51175">
    <property type="entry name" value="CBM6"/>
    <property type="match status" value="1"/>
</dbReference>
<dbReference type="PANTHER" id="PTHR43772">
    <property type="entry name" value="ENDO-1,4-BETA-XYLANASE"/>
    <property type="match status" value="1"/>
</dbReference>
<keyword evidence="5" id="KW-0119">Carbohydrate metabolism</keyword>
<protein>
    <submittedName>
        <fullName evidence="12">Carbohydrate binding domain-containing protein</fullName>
    </submittedName>
</protein>
<dbReference type="GO" id="GO:0004553">
    <property type="term" value="F:hydrolase activity, hydrolyzing O-glycosyl compounds"/>
    <property type="evidence" value="ECO:0007669"/>
    <property type="project" value="InterPro"/>
</dbReference>
<proteinExistence type="inferred from homology"/>
<feature type="active site" description="Proton donor" evidence="7">
    <location>
        <position position="594"/>
    </location>
</feature>
<evidence type="ECO:0000256" key="8">
    <source>
        <dbReference type="PIRSR" id="PIRSR606710-2"/>
    </source>
</evidence>
<dbReference type="GO" id="GO:0030246">
    <property type="term" value="F:carbohydrate binding"/>
    <property type="evidence" value="ECO:0007669"/>
    <property type="project" value="InterPro"/>
</dbReference>
<dbReference type="InterPro" id="IPR008979">
    <property type="entry name" value="Galactose-bd-like_sf"/>
</dbReference>
<reference evidence="12" key="1">
    <citation type="submission" date="2022-06" db="EMBL/GenBank/DDBJ databases">
        <title>Aquibacillus sp. a new bacterium isolated from soil saline samples.</title>
        <authorList>
            <person name="Galisteo C."/>
            <person name="De La Haba R."/>
            <person name="Sanchez-Porro C."/>
            <person name="Ventosa A."/>
        </authorList>
    </citation>
    <scope>NUCLEOTIDE SEQUENCE</scope>
    <source>
        <strain evidence="12">JCM 12387</strain>
    </source>
</reference>
<evidence type="ECO:0000256" key="3">
    <source>
        <dbReference type="ARBA" id="ARBA00022729"/>
    </source>
</evidence>
<keyword evidence="3" id="KW-0732">Signal</keyword>
<dbReference type="AlphaFoldDB" id="A0A9X4AIW1"/>
<feature type="compositionally biased region" description="Gly residues" evidence="9">
    <location>
        <begin position="547"/>
        <end position="556"/>
    </location>
</feature>
<comment type="caution">
    <text evidence="12">The sequence shown here is derived from an EMBL/GenBank/DDBJ whole genome shotgun (WGS) entry which is preliminary data.</text>
</comment>
<dbReference type="GO" id="GO:0045493">
    <property type="term" value="P:xylan catabolic process"/>
    <property type="evidence" value="ECO:0007669"/>
    <property type="project" value="UniProtKB-KW"/>
</dbReference>
<evidence type="ECO:0000256" key="6">
    <source>
        <dbReference type="ARBA" id="ARBA00023295"/>
    </source>
</evidence>
<feature type="transmembrane region" description="Helical" evidence="10">
    <location>
        <begin position="974"/>
        <end position="995"/>
    </location>
</feature>
<organism evidence="12 13">
    <name type="scientific">Aquibacillus koreensis</name>
    <dbReference type="NCBI Taxonomy" id="279446"/>
    <lineage>
        <taxon>Bacteria</taxon>
        <taxon>Bacillati</taxon>
        <taxon>Bacillota</taxon>
        <taxon>Bacilli</taxon>
        <taxon>Bacillales</taxon>
        <taxon>Bacillaceae</taxon>
        <taxon>Aquibacillus</taxon>
    </lineage>
</organism>
<dbReference type="Gene3D" id="2.60.120.260">
    <property type="entry name" value="Galactose-binding domain-like"/>
    <property type="match status" value="3"/>
</dbReference>
<dbReference type="SUPFAM" id="SSF49785">
    <property type="entry name" value="Galactose-binding domain-like"/>
    <property type="match status" value="3"/>
</dbReference>
<keyword evidence="10" id="KW-0472">Membrane</keyword>
<dbReference type="SUPFAM" id="SSF75005">
    <property type="entry name" value="Arabinanase/levansucrase/invertase"/>
    <property type="match status" value="1"/>
</dbReference>
<accession>A0A9X4AIW1</accession>
<keyword evidence="4" id="KW-0378">Hydrolase</keyword>
<dbReference type="SMART" id="SM00606">
    <property type="entry name" value="CBD_IV"/>
    <property type="match status" value="1"/>
</dbReference>
<keyword evidence="10" id="KW-1133">Transmembrane helix</keyword>
<feature type="site" description="Important for catalytic activity, responsible for pKa modulation of the active site Glu and correct orientation of both the proton donor and substrate" evidence="8">
    <location>
        <position position="532"/>
    </location>
</feature>
<dbReference type="EMBL" id="JAMQJZ010000012">
    <property type="protein sequence ID" value="MDC3421567.1"/>
    <property type="molecule type" value="Genomic_DNA"/>
</dbReference>